<evidence type="ECO:0000313" key="2">
    <source>
        <dbReference type="Proteomes" id="UP001054837"/>
    </source>
</evidence>
<organism evidence="1 2">
    <name type="scientific">Caerostris darwini</name>
    <dbReference type="NCBI Taxonomy" id="1538125"/>
    <lineage>
        <taxon>Eukaryota</taxon>
        <taxon>Metazoa</taxon>
        <taxon>Ecdysozoa</taxon>
        <taxon>Arthropoda</taxon>
        <taxon>Chelicerata</taxon>
        <taxon>Arachnida</taxon>
        <taxon>Araneae</taxon>
        <taxon>Araneomorphae</taxon>
        <taxon>Entelegynae</taxon>
        <taxon>Araneoidea</taxon>
        <taxon>Araneidae</taxon>
        <taxon>Caerostris</taxon>
    </lineage>
</organism>
<sequence>MKNYPTHFRDNAFPFKIPTNLNYERETCILCNPKPFHASYLFLPEGFPFNFGGAIIHLNSSSCTTQITSRLHCHIPDQYSELQMTQLLLDKPPASVQIVIQGLDVLLSKRWLDNGHERSFKTPG</sequence>
<dbReference type="Proteomes" id="UP001054837">
    <property type="component" value="Unassembled WGS sequence"/>
</dbReference>
<evidence type="ECO:0000313" key="1">
    <source>
        <dbReference type="EMBL" id="GIY51257.1"/>
    </source>
</evidence>
<reference evidence="1 2" key="1">
    <citation type="submission" date="2021-06" db="EMBL/GenBank/DDBJ databases">
        <title>Caerostris darwini draft genome.</title>
        <authorList>
            <person name="Kono N."/>
            <person name="Arakawa K."/>
        </authorList>
    </citation>
    <scope>NUCLEOTIDE SEQUENCE [LARGE SCALE GENOMIC DNA]</scope>
</reference>
<comment type="caution">
    <text evidence="1">The sequence shown here is derived from an EMBL/GenBank/DDBJ whole genome shotgun (WGS) entry which is preliminary data.</text>
</comment>
<gene>
    <name evidence="1" type="ORF">CDAR_445911</name>
</gene>
<keyword evidence="2" id="KW-1185">Reference proteome</keyword>
<dbReference type="AlphaFoldDB" id="A0AAV4U0J3"/>
<proteinExistence type="predicted"/>
<protein>
    <recommendedName>
        <fullName evidence="3">Galectin</fullName>
    </recommendedName>
</protein>
<dbReference type="EMBL" id="BPLQ01010512">
    <property type="protein sequence ID" value="GIY51257.1"/>
    <property type="molecule type" value="Genomic_DNA"/>
</dbReference>
<evidence type="ECO:0008006" key="3">
    <source>
        <dbReference type="Google" id="ProtNLM"/>
    </source>
</evidence>
<name>A0AAV4U0J3_9ARAC</name>
<accession>A0AAV4U0J3</accession>